<comment type="caution">
    <text evidence="2">The sequence shown here is derived from an EMBL/GenBank/DDBJ whole genome shotgun (WGS) entry which is preliminary data.</text>
</comment>
<evidence type="ECO:0000313" key="2">
    <source>
        <dbReference type="EMBL" id="KKY34233.1"/>
    </source>
</evidence>
<dbReference type="Proteomes" id="UP000034680">
    <property type="component" value="Unassembled WGS sequence"/>
</dbReference>
<keyword evidence="3" id="KW-1185">Reference proteome</keyword>
<feature type="region of interest" description="Disordered" evidence="1">
    <location>
        <begin position="175"/>
        <end position="227"/>
    </location>
</feature>
<feature type="region of interest" description="Disordered" evidence="1">
    <location>
        <begin position="73"/>
        <end position="143"/>
    </location>
</feature>
<name>A0A0G2HGK4_9PEZI</name>
<evidence type="ECO:0000256" key="1">
    <source>
        <dbReference type="SAM" id="MobiDB-lite"/>
    </source>
</evidence>
<organism evidence="2 3">
    <name type="scientific">Diaporthe ampelina</name>
    <dbReference type="NCBI Taxonomy" id="1214573"/>
    <lineage>
        <taxon>Eukaryota</taxon>
        <taxon>Fungi</taxon>
        <taxon>Dikarya</taxon>
        <taxon>Ascomycota</taxon>
        <taxon>Pezizomycotina</taxon>
        <taxon>Sordariomycetes</taxon>
        <taxon>Sordariomycetidae</taxon>
        <taxon>Diaporthales</taxon>
        <taxon>Diaporthaceae</taxon>
        <taxon>Diaporthe</taxon>
    </lineage>
</organism>
<evidence type="ECO:0000313" key="3">
    <source>
        <dbReference type="Proteomes" id="UP000034680"/>
    </source>
</evidence>
<accession>A0A0G2HGK4</accession>
<sequence length="227" mass="23482">MVRNELSVRECATQAQQSRPGEAYDPLHVVTPGQWQQDLSGPLPFGSGLDVYSSQFSPYPTFPVYASHLGAGGSQLPAPAQDASSEGAAQPAAPQHAHTTFPYGATTMLDPSGRPCSAAEGSAQRSSGQSSHSRDSGGRTQGTLDTQYTLDAALDPRPGGAAPCDGGHCSCSTSPGGIPGGRSTMPGEGSSDDQNLYGIGTNPFMRKECHDGGSNSDEDLAHFRTLQ</sequence>
<feature type="compositionally biased region" description="Low complexity" evidence="1">
    <location>
        <begin position="88"/>
        <end position="100"/>
    </location>
</feature>
<gene>
    <name evidence="2" type="ORF">UCDDA912_g05791</name>
</gene>
<dbReference type="EMBL" id="LCUC01000212">
    <property type="protein sequence ID" value="KKY34233.1"/>
    <property type="molecule type" value="Genomic_DNA"/>
</dbReference>
<reference evidence="2 3" key="1">
    <citation type="submission" date="2015-05" db="EMBL/GenBank/DDBJ databases">
        <title>Distinctive expansion of gene families associated with plant cell wall degradation and secondary metabolism in the genomes of grapevine trunk pathogens.</title>
        <authorList>
            <person name="Lawrence D.P."/>
            <person name="Travadon R."/>
            <person name="Rolshausen P.E."/>
            <person name="Baumgartner K."/>
        </authorList>
    </citation>
    <scope>NUCLEOTIDE SEQUENCE [LARGE SCALE GENOMIC DNA]</scope>
    <source>
        <strain evidence="2">DA912</strain>
    </source>
</reference>
<feature type="region of interest" description="Disordered" evidence="1">
    <location>
        <begin position="1"/>
        <end position="25"/>
    </location>
</feature>
<protein>
    <submittedName>
        <fullName evidence="2">Uncharacterized protein</fullName>
    </submittedName>
</protein>
<proteinExistence type="predicted"/>
<dbReference type="AlphaFoldDB" id="A0A0G2HGK4"/>
<reference evidence="2 3" key="2">
    <citation type="submission" date="2015-05" db="EMBL/GenBank/DDBJ databases">
        <authorList>
            <person name="Morales-Cruz A."/>
            <person name="Amrine K.C."/>
            <person name="Cantu D."/>
        </authorList>
    </citation>
    <scope>NUCLEOTIDE SEQUENCE [LARGE SCALE GENOMIC DNA]</scope>
    <source>
        <strain evidence="2">DA912</strain>
    </source>
</reference>
<feature type="compositionally biased region" description="Low complexity" evidence="1">
    <location>
        <begin position="117"/>
        <end position="131"/>
    </location>
</feature>